<dbReference type="PROSITE" id="PS00352">
    <property type="entry name" value="CSD_1"/>
    <property type="match status" value="1"/>
</dbReference>
<feature type="compositionally biased region" description="Low complexity" evidence="1">
    <location>
        <begin position="381"/>
        <end position="401"/>
    </location>
</feature>
<dbReference type="GO" id="GO:0005884">
    <property type="term" value="C:actin filament"/>
    <property type="evidence" value="ECO:0007669"/>
    <property type="project" value="TreeGrafter"/>
</dbReference>
<feature type="compositionally biased region" description="Basic residues" evidence="1">
    <location>
        <begin position="32"/>
        <end position="49"/>
    </location>
</feature>
<dbReference type="SUPFAM" id="SSF50249">
    <property type="entry name" value="Nucleic acid-binding proteins"/>
    <property type="match status" value="2"/>
</dbReference>
<dbReference type="SMART" id="SM00671">
    <property type="entry name" value="SEL1"/>
    <property type="match status" value="1"/>
</dbReference>
<keyword evidence="4" id="KW-1185">Reference proteome</keyword>
<feature type="region of interest" description="Disordered" evidence="1">
    <location>
        <begin position="278"/>
        <end position="299"/>
    </location>
</feature>
<dbReference type="GO" id="GO:0030041">
    <property type="term" value="P:actin filament polymerization"/>
    <property type="evidence" value="ECO:0007669"/>
    <property type="project" value="TreeGrafter"/>
</dbReference>
<feature type="compositionally biased region" description="Pro residues" evidence="1">
    <location>
        <begin position="512"/>
        <end position="523"/>
    </location>
</feature>
<evidence type="ECO:0000256" key="1">
    <source>
        <dbReference type="SAM" id="MobiDB-lite"/>
    </source>
</evidence>
<dbReference type="Pfam" id="PF00313">
    <property type="entry name" value="CSD"/>
    <property type="match status" value="2"/>
</dbReference>
<dbReference type="PANTHER" id="PTHR45691:SF6">
    <property type="entry name" value="PROTEIN DIAPHANOUS"/>
    <property type="match status" value="1"/>
</dbReference>
<feature type="compositionally biased region" description="Gly residues" evidence="1">
    <location>
        <begin position="22"/>
        <end position="31"/>
    </location>
</feature>
<dbReference type="Gene3D" id="1.25.40.10">
    <property type="entry name" value="Tetratricopeptide repeat domain"/>
    <property type="match status" value="1"/>
</dbReference>
<dbReference type="PROSITE" id="PS51857">
    <property type="entry name" value="CSD_2"/>
    <property type="match status" value="2"/>
</dbReference>
<comment type="caution">
    <text evidence="3">The sequence shown here is derived from an EMBL/GenBank/DDBJ whole genome shotgun (WGS) entry which is preliminary data.</text>
</comment>
<reference evidence="3" key="1">
    <citation type="submission" date="2021-11" db="EMBL/GenBank/DDBJ databases">
        <authorList>
            <consortium name="Genoscope - CEA"/>
            <person name="William W."/>
        </authorList>
    </citation>
    <scope>NUCLEOTIDE SEQUENCE</scope>
</reference>
<evidence type="ECO:0000313" key="3">
    <source>
        <dbReference type="EMBL" id="CAH0378434.1"/>
    </source>
</evidence>
<dbReference type="Proteomes" id="UP000789595">
    <property type="component" value="Unassembled WGS sequence"/>
</dbReference>
<dbReference type="InterPro" id="IPR011990">
    <property type="entry name" value="TPR-like_helical_dom_sf"/>
</dbReference>
<dbReference type="GO" id="GO:0003676">
    <property type="term" value="F:nucleic acid binding"/>
    <property type="evidence" value="ECO:0007669"/>
    <property type="project" value="InterPro"/>
</dbReference>
<dbReference type="InterPro" id="IPR006597">
    <property type="entry name" value="Sel1-like"/>
</dbReference>
<evidence type="ECO:0000313" key="4">
    <source>
        <dbReference type="Proteomes" id="UP000789595"/>
    </source>
</evidence>
<feature type="region of interest" description="Disordered" evidence="1">
    <location>
        <begin position="1"/>
        <end position="59"/>
    </location>
</feature>
<dbReference type="OrthoDB" id="422005at2759"/>
<feature type="region of interest" description="Disordered" evidence="1">
    <location>
        <begin position="381"/>
        <end position="413"/>
    </location>
</feature>
<organism evidence="3 4">
    <name type="scientific">Pelagomonas calceolata</name>
    <dbReference type="NCBI Taxonomy" id="35677"/>
    <lineage>
        <taxon>Eukaryota</taxon>
        <taxon>Sar</taxon>
        <taxon>Stramenopiles</taxon>
        <taxon>Ochrophyta</taxon>
        <taxon>Pelagophyceae</taxon>
        <taxon>Pelagomonadales</taxon>
        <taxon>Pelagomonadaceae</taxon>
        <taxon>Pelagomonas</taxon>
    </lineage>
</organism>
<dbReference type="InterPro" id="IPR012340">
    <property type="entry name" value="NA-bd_OB-fold"/>
</dbReference>
<dbReference type="Gene3D" id="2.40.50.140">
    <property type="entry name" value="Nucleic acid-binding proteins"/>
    <property type="match status" value="2"/>
</dbReference>
<dbReference type="InterPro" id="IPR051412">
    <property type="entry name" value="Formin_Homology_Diaphanous_sf"/>
</dbReference>
<accession>A0A8J2SXH5</accession>
<dbReference type="EMBL" id="CAKKNE010000006">
    <property type="protein sequence ID" value="CAH0378434.1"/>
    <property type="molecule type" value="Genomic_DNA"/>
</dbReference>
<dbReference type="InterPro" id="IPR011129">
    <property type="entry name" value="CSD"/>
</dbReference>
<dbReference type="InterPro" id="IPR019844">
    <property type="entry name" value="CSD_CS"/>
</dbReference>
<dbReference type="SUPFAM" id="SSF81901">
    <property type="entry name" value="HCP-like"/>
    <property type="match status" value="1"/>
</dbReference>
<dbReference type="CDD" id="cd04458">
    <property type="entry name" value="CSP_CDS"/>
    <property type="match status" value="1"/>
</dbReference>
<feature type="region of interest" description="Disordered" evidence="1">
    <location>
        <begin position="507"/>
        <end position="530"/>
    </location>
</feature>
<evidence type="ECO:0000259" key="2">
    <source>
        <dbReference type="PROSITE" id="PS51857"/>
    </source>
</evidence>
<dbReference type="AlphaFoldDB" id="A0A8J2SXH5"/>
<dbReference type="InterPro" id="IPR002059">
    <property type="entry name" value="CSP_DNA-bd"/>
</dbReference>
<gene>
    <name evidence="3" type="ORF">PECAL_6P00190</name>
</gene>
<protein>
    <recommendedName>
        <fullName evidence="2">CSD domain-containing protein</fullName>
    </recommendedName>
</protein>
<dbReference type="PANTHER" id="PTHR45691">
    <property type="entry name" value="PROTEIN DIAPHANOUS"/>
    <property type="match status" value="1"/>
</dbReference>
<proteinExistence type="predicted"/>
<feature type="domain" description="CSD" evidence="2">
    <location>
        <begin position="613"/>
        <end position="678"/>
    </location>
</feature>
<feature type="domain" description="CSD" evidence="2">
    <location>
        <begin position="703"/>
        <end position="768"/>
    </location>
</feature>
<dbReference type="SMART" id="SM00357">
    <property type="entry name" value="CSP"/>
    <property type="match status" value="2"/>
</dbReference>
<sequence>MSARGAQIVGRLAGRRRLSSPSGGGRGAGRGGRGRGRGKGRAARGRGGRGRGTGLEAPPGAVVWDAQVHDPRPLNLGFVRDATKNEIHAAHKGGVEIAALSAKHGLPVDRIKAILMLKDLEDDARAAGTVHEGLNNEFEQHATQFLKEVSGYYGVPVPNSHHRADTDAAASSSQKRLVALGEDDDEAAVRAALAARDEAAAADSDGVAAEEIVEVAPRPAEPGAFVFRDLDADTTKVVSKGGGERAADAADEAHRSWARKEPFWDAHAAERRWAERGRKEGVEEAASYKQSPGQRRDAVDASSIVATALLLGAPRSHDARPHRHRFRRLQRDDRAWRARRGRDYRRRALRGHCGGCGAAHPAWTPKCRACADSSSSTLASDLRRASTASSDPSTSSAASFGAPPPPNPIFTRAAAPPIDAAAARRAAALRTRVENDALDGEAAYQLALMYTSGNGVVRDEAESLRLLRGAAEVGHRDAAALLGVAPVVQAPAPPPPPRRVVAPIGSAWAAAPSPPPPRGPPSPGRVLPGQGRGFFSFGGGLFSQRPPAPGLLAELGGERLEDVSPPLASSPPLLAPSSMLAPPPIPSLPPPVVPPPMPAPPPAAPAPPPAPAKTRGVVRWYAADKGYGFLSSGPGADVFVFQDDVTDHEARGPLKEGEAVTFTVSMYRGKPKALDVERDVPVPAVTVAPPAPPAPLAPPAAPRRVGRVRWFDIARKYGFIVPLDGAPDVFLHLRDLDPGVAEALEELAVVSYDVVPYRDKTKAVRLQIVDAAAYAQLVLENQGRTLSVQDAAVELGRLRAIPLPPRAGEDPTRV</sequence>
<name>A0A8J2SXH5_9STRA</name>